<evidence type="ECO:0000313" key="8">
    <source>
        <dbReference type="EMBL" id="MFC4230878.1"/>
    </source>
</evidence>
<dbReference type="SUPFAM" id="SSF46894">
    <property type="entry name" value="C-terminal effector domain of the bipartite response regulators"/>
    <property type="match status" value="1"/>
</dbReference>
<dbReference type="Pfam" id="PF00196">
    <property type="entry name" value="GerE"/>
    <property type="match status" value="1"/>
</dbReference>
<dbReference type="InterPro" id="IPR011006">
    <property type="entry name" value="CheY-like_superfamily"/>
</dbReference>
<evidence type="ECO:0000256" key="5">
    <source>
        <dbReference type="PROSITE-ProRule" id="PRU00169"/>
    </source>
</evidence>
<dbReference type="CDD" id="cd06170">
    <property type="entry name" value="LuxR_C_like"/>
    <property type="match status" value="1"/>
</dbReference>
<evidence type="ECO:0000256" key="4">
    <source>
        <dbReference type="ARBA" id="ARBA00023163"/>
    </source>
</evidence>
<dbReference type="Proteomes" id="UP001595906">
    <property type="component" value="Unassembled WGS sequence"/>
</dbReference>
<evidence type="ECO:0000256" key="3">
    <source>
        <dbReference type="ARBA" id="ARBA00023125"/>
    </source>
</evidence>
<evidence type="ECO:0000256" key="1">
    <source>
        <dbReference type="ARBA" id="ARBA00022553"/>
    </source>
</evidence>
<dbReference type="PANTHER" id="PTHR43214:SF41">
    <property type="entry name" value="NITRATE_NITRITE RESPONSE REGULATOR PROTEIN NARP"/>
    <property type="match status" value="1"/>
</dbReference>
<feature type="domain" description="Response regulatory" evidence="7">
    <location>
        <begin position="2"/>
        <end position="118"/>
    </location>
</feature>
<dbReference type="CDD" id="cd17535">
    <property type="entry name" value="REC_NarL-like"/>
    <property type="match status" value="1"/>
</dbReference>
<organism evidence="8 9">
    <name type="scientific">Parasediminibacterium paludis</name>
    <dbReference type="NCBI Taxonomy" id="908966"/>
    <lineage>
        <taxon>Bacteria</taxon>
        <taxon>Pseudomonadati</taxon>
        <taxon>Bacteroidota</taxon>
        <taxon>Chitinophagia</taxon>
        <taxon>Chitinophagales</taxon>
        <taxon>Chitinophagaceae</taxon>
        <taxon>Parasediminibacterium</taxon>
    </lineage>
</organism>
<accession>A0ABV8PRU5</accession>
<dbReference type="SUPFAM" id="SSF52172">
    <property type="entry name" value="CheY-like"/>
    <property type="match status" value="1"/>
</dbReference>
<name>A0ABV8PRU5_9BACT</name>
<reference evidence="9" key="1">
    <citation type="journal article" date="2019" name="Int. J. Syst. Evol. Microbiol.">
        <title>The Global Catalogue of Microorganisms (GCM) 10K type strain sequencing project: providing services to taxonomists for standard genome sequencing and annotation.</title>
        <authorList>
            <consortium name="The Broad Institute Genomics Platform"/>
            <consortium name="The Broad Institute Genome Sequencing Center for Infectious Disease"/>
            <person name="Wu L."/>
            <person name="Ma J."/>
        </authorList>
    </citation>
    <scope>NUCLEOTIDE SEQUENCE [LARGE SCALE GENOMIC DNA]</scope>
    <source>
        <strain evidence="9">CECT 8010</strain>
    </source>
</reference>
<keyword evidence="4" id="KW-0804">Transcription</keyword>
<keyword evidence="9" id="KW-1185">Reference proteome</keyword>
<proteinExistence type="predicted"/>
<dbReference type="PANTHER" id="PTHR43214">
    <property type="entry name" value="TWO-COMPONENT RESPONSE REGULATOR"/>
    <property type="match status" value="1"/>
</dbReference>
<dbReference type="InterPro" id="IPR016032">
    <property type="entry name" value="Sig_transdc_resp-reg_C-effctor"/>
</dbReference>
<dbReference type="InterPro" id="IPR039420">
    <property type="entry name" value="WalR-like"/>
</dbReference>
<keyword evidence="1 5" id="KW-0597">Phosphoprotein</keyword>
<dbReference type="RefSeq" id="WP_379012263.1">
    <property type="nucleotide sequence ID" value="NZ_JBHSDC010000002.1"/>
</dbReference>
<gene>
    <name evidence="8" type="ORF">ACFOW1_03175</name>
</gene>
<protein>
    <submittedName>
        <fullName evidence="8">Response regulator</fullName>
    </submittedName>
</protein>
<dbReference type="SMART" id="SM00448">
    <property type="entry name" value="REC"/>
    <property type="match status" value="1"/>
</dbReference>
<dbReference type="PRINTS" id="PR00038">
    <property type="entry name" value="HTHLUXR"/>
</dbReference>
<keyword evidence="2" id="KW-0805">Transcription regulation</keyword>
<dbReference type="SMART" id="SM00421">
    <property type="entry name" value="HTH_LUXR"/>
    <property type="match status" value="1"/>
</dbReference>
<dbReference type="InterPro" id="IPR058245">
    <property type="entry name" value="NreC/VraR/RcsB-like_REC"/>
</dbReference>
<dbReference type="PROSITE" id="PS50043">
    <property type="entry name" value="HTH_LUXR_2"/>
    <property type="match status" value="1"/>
</dbReference>
<feature type="domain" description="HTH luxR-type" evidence="6">
    <location>
        <begin position="142"/>
        <end position="207"/>
    </location>
</feature>
<dbReference type="InterPro" id="IPR000792">
    <property type="entry name" value="Tscrpt_reg_LuxR_C"/>
</dbReference>
<comment type="caution">
    <text evidence="8">The sequence shown here is derived from an EMBL/GenBank/DDBJ whole genome shotgun (WGS) entry which is preliminary data.</text>
</comment>
<dbReference type="PROSITE" id="PS50110">
    <property type="entry name" value="RESPONSE_REGULATORY"/>
    <property type="match status" value="1"/>
</dbReference>
<evidence type="ECO:0000259" key="7">
    <source>
        <dbReference type="PROSITE" id="PS50110"/>
    </source>
</evidence>
<feature type="modified residue" description="4-aspartylphosphate" evidence="5">
    <location>
        <position position="53"/>
    </location>
</feature>
<sequence length="209" mass="23607">MKILIGDDHHVVRRGLKMIILDAYPKAFIEEAAEGATLLQKLKLQKWDIIICDISMPGRSGLEIMQIIKEQAPKIPVLMLSMHPAEHYAIRALKLGAFGYITKESASDELIQAIKTINAGRKYITQDIANMLVDENEDLFADNQPHKQLSNREFDVMKMIAEGKKISDIANQLSLSINTISTYRTRILKKMKIDNNADLTKYALDKGII</sequence>
<dbReference type="Gene3D" id="3.40.50.2300">
    <property type="match status" value="1"/>
</dbReference>
<evidence type="ECO:0000313" key="9">
    <source>
        <dbReference type="Proteomes" id="UP001595906"/>
    </source>
</evidence>
<keyword evidence="3" id="KW-0238">DNA-binding</keyword>
<evidence type="ECO:0000256" key="2">
    <source>
        <dbReference type="ARBA" id="ARBA00023015"/>
    </source>
</evidence>
<dbReference type="InterPro" id="IPR001789">
    <property type="entry name" value="Sig_transdc_resp-reg_receiver"/>
</dbReference>
<dbReference type="Pfam" id="PF00072">
    <property type="entry name" value="Response_reg"/>
    <property type="match status" value="1"/>
</dbReference>
<evidence type="ECO:0000259" key="6">
    <source>
        <dbReference type="PROSITE" id="PS50043"/>
    </source>
</evidence>
<dbReference type="EMBL" id="JBHSDC010000002">
    <property type="protein sequence ID" value="MFC4230878.1"/>
    <property type="molecule type" value="Genomic_DNA"/>
</dbReference>